<sequence>MSLFGHWMPEEENIAEELLPDLQLAFPEIEKFDLAALVHRPGIKYIGSNATVISAYEPRRERNVVLKSFLNESREDLGEFALHDFFNEVTVLTALGSASAKSSTETSAFPVVHIYGYGVFARKLTLVMEPLIGSMRDLLDLISDTRRTGQISSFKPTEKLYYWILWGEQMAKSLYFIHSHGIVHRDIKPEHFMFRGFNRLNTLILINFTSSRIFSDEFDLKKSSRFISSYEEHESNSNYSVVGTHPYVAPETFGNQSITEKADIWALGFILLELFGGYEAISTYTSSRQGSIVQWCRDRQAPTVPSSLCDEILDEMKRWMDCKVWSHTLNSQCLQKWSTLQISIKRRIFTLVNECLSIDPASRPSAKMIVECFSNLLEEVSLFTAEC</sequence>
<evidence type="ECO:0000259" key="1">
    <source>
        <dbReference type="PROSITE" id="PS50011"/>
    </source>
</evidence>
<dbReference type="SUPFAM" id="SSF56112">
    <property type="entry name" value="Protein kinase-like (PK-like)"/>
    <property type="match status" value="1"/>
</dbReference>
<dbReference type="PANTHER" id="PTHR44167">
    <property type="entry name" value="OVARIAN-SPECIFIC SERINE/THREONINE-PROTEIN KINASE LOK-RELATED"/>
    <property type="match status" value="1"/>
</dbReference>
<protein>
    <recommendedName>
        <fullName evidence="1">Protein kinase domain-containing protein</fullName>
    </recommendedName>
</protein>
<feature type="domain" description="Protein kinase" evidence="1">
    <location>
        <begin position="38"/>
        <end position="377"/>
    </location>
</feature>
<dbReference type="Pfam" id="PF00069">
    <property type="entry name" value="Pkinase"/>
    <property type="match status" value="1"/>
</dbReference>
<dbReference type="CDD" id="cd00180">
    <property type="entry name" value="PKc"/>
    <property type="match status" value="1"/>
</dbReference>
<evidence type="ECO:0000313" key="3">
    <source>
        <dbReference type="Proteomes" id="UP000823046"/>
    </source>
</evidence>
<dbReference type="Proteomes" id="UP000823046">
    <property type="component" value="Unassembled WGS sequence"/>
</dbReference>
<name>A0ABQ7J6J1_9APIC</name>
<dbReference type="Gene3D" id="1.10.510.10">
    <property type="entry name" value="Transferase(Phosphotransferase) domain 1"/>
    <property type="match status" value="1"/>
</dbReference>
<reference evidence="2 3" key="1">
    <citation type="journal article" date="2020" name="bioRxiv">
        <title>Metabolic contributions of an alphaproteobacterial endosymbiont in the apicomplexan Cardiosporidium cionae.</title>
        <authorList>
            <person name="Hunter E.S."/>
            <person name="Paight C.J."/>
            <person name="Lane C.E."/>
        </authorList>
    </citation>
    <scope>NUCLEOTIDE SEQUENCE [LARGE SCALE GENOMIC DNA]</scope>
    <source>
        <strain evidence="2">ESH_2018</strain>
    </source>
</reference>
<comment type="caution">
    <text evidence="2">The sequence shown here is derived from an EMBL/GenBank/DDBJ whole genome shotgun (WGS) entry which is preliminary data.</text>
</comment>
<proteinExistence type="predicted"/>
<keyword evidence="3" id="KW-1185">Reference proteome</keyword>
<gene>
    <name evidence="2" type="ORF">IE077_000757</name>
</gene>
<dbReference type="PROSITE" id="PS50011">
    <property type="entry name" value="PROTEIN_KINASE_DOM"/>
    <property type="match status" value="1"/>
</dbReference>
<organism evidence="2 3">
    <name type="scientific">Cardiosporidium cionae</name>
    <dbReference type="NCBI Taxonomy" id="476202"/>
    <lineage>
        <taxon>Eukaryota</taxon>
        <taxon>Sar</taxon>
        <taxon>Alveolata</taxon>
        <taxon>Apicomplexa</taxon>
        <taxon>Aconoidasida</taxon>
        <taxon>Nephromycida</taxon>
        <taxon>Cardiosporidium</taxon>
    </lineage>
</organism>
<dbReference type="EMBL" id="JADAQX010000671">
    <property type="protein sequence ID" value="KAF8819617.1"/>
    <property type="molecule type" value="Genomic_DNA"/>
</dbReference>
<dbReference type="InterPro" id="IPR000719">
    <property type="entry name" value="Prot_kinase_dom"/>
</dbReference>
<accession>A0ABQ7J6J1</accession>
<dbReference type="InterPro" id="IPR011009">
    <property type="entry name" value="Kinase-like_dom_sf"/>
</dbReference>
<dbReference type="PANTHER" id="PTHR44167:SF24">
    <property type="entry name" value="SERINE_THREONINE-PROTEIN KINASE CHK2"/>
    <property type="match status" value="1"/>
</dbReference>
<evidence type="ECO:0000313" key="2">
    <source>
        <dbReference type="EMBL" id="KAF8819617.1"/>
    </source>
</evidence>